<accession>E0RYY7</accession>
<dbReference type="PANTHER" id="PTHR10963">
    <property type="entry name" value="GLYCOSYL HYDROLASE-RELATED"/>
    <property type="match status" value="1"/>
</dbReference>
<dbReference type="GO" id="GO:0005975">
    <property type="term" value="P:carbohydrate metabolic process"/>
    <property type="evidence" value="ECO:0007669"/>
    <property type="project" value="InterPro"/>
</dbReference>
<dbReference type="Pfam" id="PF01473">
    <property type="entry name" value="Choline_bind_1"/>
    <property type="match status" value="1"/>
</dbReference>
<keyword evidence="4" id="KW-0732">Signal</keyword>
<dbReference type="InterPro" id="IPR013320">
    <property type="entry name" value="ConA-like_dom_sf"/>
</dbReference>
<dbReference type="eggNOG" id="COG2273">
    <property type="taxonomic scope" value="Bacteria"/>
</dbReference>
<protein>
    <submittedName>
        <fullName evidence="6">Endo-13(4)-beta-glucanase Lic16A</fullName>
        <ecNumber evidence="6">3.2.1.6</ecNumber>
    </submittedName>
</protein>
<dbReference type="SUPFAM" id="SSF69360">
    <property type="entry name" value="Cell wall binding repeat"/>
    <property type="match status" value="1"/>
</dbReference>
<dbReference type="SUPFAM" id="SSF49899">
    <property type="entry name" value="Concanavalin A-like lectins/glucanases"/>
    <property type="match status" value="1"/>
</dbReference>
<dbReference type="eggNOG" id="COG0304">
    <property type="taxonomic scope" value="Bacteria"/>
</dbReference>
<keyword evidence="2" id="KW-0677">Repeat</keyword>
<dbReference type="InterPro" id="IPR000757">
    <property type="entry name" value="Beta-glucanase-like"/>
</dbReference>
<dbReference type="Gene3D" id="2.60.120.200">
    <property type="match status" value="1"/>
</dbReference>
<feature type="signal peptide" evidence="4">
    <location>
        <begin position="1"/>
        <end position="32"/>
    </location>
</feature>
<dbReference type="HOGENOM" id="CLU_255557_0_0_9"/>
<evidence type="ECO:0000256" key="3">
    <source>
        <dbReference type="SAM" id="MobiDB-lite"/>
    </source>
</evidence>
<dbReference type="KEGG" id="bpb:bpr_I2326"/>
<dbReference type="RefSeq" id="WP_013281712.1">
    <property type="nucleotide sequence ID" value="NC_014387.1"/>
</dbReference>
<dbReference type="CAZy" id="GH16">
    <property type="family name" value="Glycoside Hydrolase Family 16"/>
</dbReference>
<keyword evidence="7" id="KW-1185">Reference proteome</keyword>
<gene>
    <name evidence="6" type="primary">lic16A</name>
    <name evidence="6" type="ordered locus">bpr_I2326</name>
</gene>
<comment type="similarity">
    <text evidence="1">Belongs to the glycosyl hydrolase 16 family.</text>
</comment>
<dbReference type="PROSITE" id="PS51762">
    <property type="entry name" value="GH16_2"/>
    <property type="match status" value="1"/>
</dbReference>
<evidence type="ECO:0000259" key="5">
    <source>
        <dbReference type="PROSITE" id="PS51762"/>
    </source>
</evidence>
<feature type="chain" id="PRO_5003139839" evidence="4">
    <location>
        <begin position="33"/>
        <end position="1381"/>
    </location>
</feature>
<dbReference type="EC" id="3.2.1.6" evidence="6"/>
<dbReference type="eggNOG" id="COG5263">
    <property type="taxonomic scope" value="Bacteria"/>
</dbReference>
<dbReference type="Pfam" id="PF00722">
    <property type="entry name" value="Glyco_hydro_16"/>
    <property type="match status" value="1"/>
</dbReference>
<evidence type="ECO:0000313" key="6">
    <source>
        <dbReference type="EMBL" id="ADL35059.1"/>
    </source>
</evidence>
<dbReference type="PANTHER" id="PTHR10963:SF55">
    <property type="entry name" value="GLYCOSIDE HYDROLASE FAMILY 16 PROTEIN"/>
    <property type="match status" value="1"/>
</dbReference>
<evidence type="ECO:0000256" key="2">
    <source>
        <dbReference type="ARBA" id="ARBA00022737"/>
    </source>
</evidence>
<sequence length="1381" mass="149593">MKKRNLKGRLAIAVAFALSLSSVSATSLQVMAAMGPVNESLSLPFGQVAAYDENQGIGFVWGAAGYDKYTVTISCASNGYEKVYTDQELGYHWYPDEYADGVYLIELQGQVGDELTGAVTATVTIGEPSEEPNPEYPDPETPTPENPGPDTPGTETPDTPGSGDGNETPDDNNENEQVQLKEGAISLADAESELYVGSDWAGVNATIKETGTKALITAGSYGWNGEWGLQYIIKNLGLSVGETYTLSADLTSSIDKKALIKLDDSGQVYEFIDLKAGKTYEYSATATMNELSNNTLYIALGQMQGEPANLSGDLTIENLRICDSGGNYITLSGGTANGSKGLEYDFAADDNDLYDYADPGAYKEGYDLIWADEFDGNYGSSNVDGNTGLNLDNWGYQLGDGTTDCGNYGWGNNELECYTSDAKNISVNEDLDGDGNPDGLLRITASYEENGYNYASESRKNYTSARIRTTTATKELFNSTYGYIEGRISLPQSKGAWPAFWMLPQSTSIYGGWPVSGEIDILETTGTKTNEACSTLHWGVPSHVYKGSGYTALDSDIRYFHTYAVDWEPGKMTFYYDGKEIYSSTNWSSAISGASDSLGFDAPFDAPFYMILNLAVDSGQFGGSANKADFQDDINMYVDYIRCFQKSDGYPDSASRSADGGVHDDWANYQGINQIADISSENLDVTGGGHDDSQAIGSGKWFLSNQSDASANAETVVDENGTTWAKVNVTGQGSQDYGVQLIGHYNAKAGYVYKVSYDTYAEGSLVGKQVNCDSKEYAGWSTYGIQAFSLTDAPAHNSFLFAQSEDFDNCRIEFNIGGQGTGTVYISNVKVEIVDPSALGTIDQSGVHGVLADGNMIFNGTFDQGNGHTGYWSAANGTTLLVPRYTLSALRDNDVRVKDIASMSNYENIPDGIKYYERRGQVSADASASATIYQSGIKMTADTYNLSFDLYSDSESAVRASLHEVTTNENGDQVLGKELGNAKASYKDLGNVKRYTLSITTTEDVANGAVVLSFAKGTSVQIDNVTMHGDNQASVVDENPVDDDTTWTGDSGAGSGITIDVDENNVHSMHGIASGSTWYSPQIGSSNFSVLAGLKYKLSFDYKITGNSNGTFKYIVQENGGSWTVVQDVVQVDSKEMTAGEDGFYTYETVLTAGASMDDCHIDFGFGDSAASGDMSFYFRNVSMTLVKETSESGGSDNEEDIDDGIFNPAPTEPDAPTEPETPETPDTPDKPEVPTGCFKTRWGITYYILSDGSKYKGMLTLGDHTYYFGSSGAMVRASFVTTKKGTYYFDINGHMVTGFKSLLLLEYYFNEDGIQQFNTLIEDGGYTYYVNKLGLVVKSSFVELPDGIHYFNIQGHMLKNTSIRLLFKKYTFNKNGVLIK</sequence>
<name>E0RYY7_BUTPB</name>
<feature type="domain" description="GH16" evidence="5">
    <location>
        <begin position="344"/>
        <end position="649"/>
    </location>
</feature>
<feature type="compositionally biased region" description="Low complexity" evidence="3">
    <location>
        <begin position="151"/>
        <end position="161"/>
    </location>
</feature>
<dbReference type="CDD" id="cd08023">
    <property type="entry name" value="GH16_laminarinase_like"/>
    <property type="match status" value="1"/>
</dbReference>
<feature type="region of interest" description="Disordered" evidence="3">
    <location>
        <begin position="1190"/>
        <end position="1237"/>
    </location>
</feature>
<proteinExistence type="inferred from homology"/>
<dbReference type="EMBL" id="CP001810">
    <property type="protein sequence ID" value="ADL35059.1"/>
    <property type="molecule type" value="Genomic_DNA"/>
</dbReference>
<dbReference type="GO" id="GO:0052861">
    <property type="term" value="F:endo-1,3(4)-beta-glucanase activity"/>
    <property type="evidence" value="ECO:0007669"/>
    <property type="project" value="UniProtKB-EC"/>
</dbReference>
<organism evidence="6 7">
    <name type="scientific">Butyrivibrio proteoclasticus (strain ATCC 51982 / DSM 14932 / B316)</name>
    <name type="common">Clostridium proteoclasticum</name>
    <dbReference type="NCBI Taxonomy" id="515622"/>
    <lineage>
        <taxon>Bacteria</taxon>
        <taxon>Bacillati</taxon>
        <taxon>Bacillota</taxon>
        <taxon>Clostridia</taxon>
        <taxon>Lachnospirales</taxon>
        <taxon>Lachnospiraceae</taxon>
        <taxon>Butyrivibrio</taxon>
    </lineage>
</organism>
<evidence type="ECO:0000313" key="7">
    <source>
        <dbReference type="Proteomes" id="UP000001299"/>
    </source>
</evidence>
<dbReference type="InterPro" id="IPR018337">
    <property type="entry name" value="Cell_wall/Cho-bd_repeat"/>
</dbReference>
<dbReference type="Proteomes" id="UP000001299">
    <property type="component" value="Chromosome 1"/>
</dbReference>
<evidence type="ECO:0000256" key="4">
    <source>
        <dbReference type="SAM" id="SignalP"/>
    </source>
</evidence>
<keyword evidence="6" id="KW-0326">Glycosidase</keyword>
<dbReference type="Gene3D" id="2.60.120.260">
    <property type="entry name" value="Galactose-binding domain-like"/>
    <property type="match status" value="4"/>
</dbReference>
<feature type="region of interest" description="Disordered" evidence="3">
    <location>
        <begin position="124"/>
        <end position="175"/>
    </location>
</feature>
<dbReference type="InterPro" id="IPR050546">
    <property type="entry name" value="Glycosyl_Hydrlase_16"/>
</dbReference>
<keyword evidence="6" id="KW-0378">Hydrolase</keyword>
<dbReference type="SMR" id="E0RYY7"/>
<dbReference type="InterPro" id="IPR008979">
    <property type="entry name" value="Galactose-bd-like_sf"/>
</dbReference>
<dbReference type="STRING" id="515622.bpr_I2326"/>
<evidence type="ECO:0000256" key="1">
    <source>
        <dbReference type="ARBA" id="ARBA00006865"/>
    </source>
</evidence>
<dbReference type="Gene3D" id="2.10.270.10">
    <property type="entry name" value="Cholin Binding"/>
    <property type="match status" value="1"/>
</dbReference>
<feature type="compositionally biased region" description="Pro residues" evidence="3">
    <location>
        <begin position="134"/>
        <end position="150"/>
    </location>
</feature>
<reference evidence="6 7" key="1">
    <citation type="journal article" date="2010" name="PLoS ONE">
        <title>The glycobiome of the rumen bacterium Butyrivibrio proteoclasticus B316(T) highlights adaptation to a polysaccharide-rich environment.</title>
        <authorList>
            <person name="Kelly W.J."/>
            <person name="Leahy S.C."/>
            <person name="Altermann E."/>
            <person name="Yeoman C.J."/>
            <person name="Dunne J.C."/>
            <person name="Kong Z."/>
            <person name="Pacheco D.M."/>
            <person name="Li D."/>
            <person name="Noel S.J."/>
            <person name="Moon C.D."/>
            <person name="Cookson A.L."/>
            <person name="Attwood G.T."/>
        </authorList>
    </citation>
    <scope>NUCLEOTIDE SEQUENCE [LARGE SCALE GENOMIC DNA]</scope>
    <source>
        <strain evidence="7">ATCC 51982 / DSM 14932 / B316</strain>
    </source>
</reference>
<dbReference type="SUPFAM" id="SSF49785">
    <property type="entry name" value="Galactose-binding domain-like"/>
    <property type="match status" value="3"/>
</dbReference>